<dbReference type="Pfam" id="PF13472">
    <property type="entry name" value="Lipase_GDSL_2"/>
    <property type="match status" value="1"/>
</dbReference>
<name>A0A383W0X5_TETOB</name>
<feature type="domain" description="SGNH hydrolase-type esterase" evidence="2">
    <location>
        <begin position="128"/>
        <end position="314"/>
    </location>
</feature>
<keyword evidence="4" id="KW-1185">Reference proteome</keyword>
<dbReference type="PANTHER" id="PTHR14209">
    <property type="entry name" value="ISOAMYL ACETATE-HYDROLYZING ESTERASE 1"/>
    <property type="match status" value="1"/>
</dbReference>
<dbReference type="SUPFAM" id="SSF52266">
    <property type="entry name" value="SGNH hydrolase"/>
    <property type="match status" value="1"/>
</dbReference>
<organism evidence="3 4">
    <name type="scientific">Tetradesmus obliquus</name>
    <name type="common">Green alga</name>
    <name type="synonym">Acutodesmus obliquus</name>
    <dbReference type="NCBI Taxonomy" id="3088"/>
    <lineage>
        <taxon>Eukaryota</taxon>
        <taxon>Viridiplantae</taxon>
        <taxon>Chlorophyta</taxon>
        <taxon>core chlorophytes</taxon>
        <taxon>Chlorophyceae</taxon>
        <taxon>CS clade</taxon>
        <taxon>Sphaeropleales</taxon>
        <taxon>Scenedesmaceae</taxon>
        <taxon>Tetradesmus</taxon>
    </lineage>
</organism>
<accession>A0A383W0X5</accession>
<dbReference type="EMBL" id="FNXT01001003">
    <property type="protein sequence ID" value="SZX70694.1"/>
    <property type="molecule type" value="Genomic_DNA"/>
</dbReference>
<dbReference type="AlphaFoldDB" id="A0A383W0X5"/>
<evidence type="ECO:0000259" key="2">
    <source>
        <dbReference type="Pfam" id="PF13472"/>
    </source>
</evidence>
<sequence length="374" mass="40513">MVYAPSPEKQHLRLTSSPLSFPVIPRKLQQTWLASNANSHVPRAAAVAACLLFSLTVISFLRGPATPSAAAHTQQGWPADLSSSSSSNSCHKRSSSRVRLKADGTAGAEARESTEQPASVWRRPALLLLGDSLTELGQAEDGGWSTKLTSAYVRKADVINRGFSGFNTFATLLALCEITDSLSRQPVLLATVWLGANDAALPDRRDGSAHVPLQQYSSHLRNITQQLQAAGVQQVVLLTPPPVNEAAPDAVKPGEGAPPRLFNTTAQYAAAVREAAAQTAALLLDVWQIFVQQQGWQQQLLASDGLHLSKQGQQQVYSALMQLIEKQLPQARPSELPWHHPNWRVLYQDAEKQFAAEQAAYQQEHGDPACCALT</sequence>
<reference evidence="3 4" key="1">
    <citation type="submission" date="2016-10" db="EMBL/GenBank/DDBJ databases">
        <authorList>
            <person name="Cai Z."/>
        </authorList>
    </citation>
    <scope>NUCLEOTIDE SEQUENCE [LARGE SCALE GENOMIC DNA]</scope>
</reference>
<dbReference type="Proteomes" id="UP000256970">
    <property type="component" value="Unassembled WGS sequence"/>
</dbReference>
<feature type="region of interest" description="Disordered" evidence="1">
    <location>
        <begin position="69"/>
        <end position="117"/>
    </location>
</feature>
<evidence type="ECO:0000256" key="1">
    <source>
        <dbReference type="SAM" id="MobiDB-lite"/>
    </source>
</evidence>
<evidence type="ECO:0000313" key="3">
    <source>
        <dbReference type="EMBL" id="SZX70694.1"/>
    </source>
</evidence>
<proteinExistence type="predicted"/>
<dbReference type="InterPro" id="IPR036514">
    <property type="entry name" value="SGNH_hydro_sf"/>
</dbReference>
<evidence type="ECO:0000313" key="4">
    <source>
        <dbReference type="Proteomes" id="UP000256970"/>
    </source>
</evidence>
<dbReference type="InterPro" id="IPR045136">
    <property type="entry name" value="Iah1-like"/>
</dbReference>
<feature type="compositionally biased region" description="Basic residues" evidence="1">
    <location>
        <begin position="90"/>
        <end position="99"/>
    </location>
</feature>
<dbReference type="STRING" id="3088.A0A383W0X5"/>
<protein>
    <recommendedName>
        <fullName evidence="2">SGNH hydrolase-type esterase domain-containing protein</fullName>
    </recommendedName>
</protein>
<dbReference type="PANTHER" id="PTHR14209:SF19">
    <property type="entry name" value="ISOAMYL ACETATE-HYDROLYZING ESTERASE 1 HOMOLOG"/>
    <property type="match status" value="1"/>
</dbReference>
<dbReference type="Gene3D" id="3.40.50.1110">
    <property type="entry name" value="SGNH hydrolase"/>
    <property type="match status" value="1"/>
</dbReference>
<dbReference type="InterPro" id="IPR013830">
    <property type="entry name" value="SGNH_hydro"/>
</dbReference>
<gene>
    <name evidence="3" type="ORF">BQ4739_LOCUS10884</name>
</gene>